<feature type="domain" description="Helicase-associated" evidence="2">
    <location>
        <begin position="1349"/>
        <end position="1406"/>
    </location>
</feature>
<sequence>MTDSDTDHEDSHQRRRVSWDAFLRLESDDEWSELEEMRGYNDDYYHEPHNAETCPDCVGDESSCSENEEIDMSVDPVVEEEETVMRITARKSTASTCSLPANHQRRTMPTDGPLQVQRQPRQEETTATNQRENPLVPVKPKPLNNQAIHKPRQPAAALPPPPRAQKRPRFSSTTSTAQRPKPFVAAANQNSKKPKIICIDDSDDDDDDDDEIVFLGTSTAPGVIQLKNRTKKRSVIPNNNNHRNNGNPATHNPQKSNHQLPSQLPQQQSKEKANYEVKKPSSSLFNPNNNASAPSGKPYADHQKPPPPSKPYNTNQKTPPTQPTPVSTTIQQPSLPPSPRRVSTSSTITQASSTTFLATNENAGTHNYSERHQPRKEPPTRNDDSTPLATRTRNSTSDPKILVRQHQTHNKTNSGRWTDEERERLRIALTRESDWESVVRFVRTREFPAIRSYAPRTYPQLCDELRQRMHSKNKGILAQTPPTRGSDPTTLTVLGQTQEALGVNQTNVSVNPYQTPPPSAPKTHEPPVQELLETYRQVKIPATMDVAKMNSAAASTTRTETETQQSLPNAEHCSNDDSSGGPLEEPKEGAETIGRTTVTAAKPASHELSTTAPSLENKDALAQPEMGQKCSTQQTAETTENPSEAEAKPMQCSPRHNDELQRHEQTAQVQQQDMTEDKEMPSTNSNLHDGNVEQVQQPLTEDRELHTTNSKHHQVEEQVQQQQQASQEQQQMRKDREIISTTSNEREGTEEAKQQSSKEQLSLVRENQETQSLSRHCERAEQAHQSPSKEQQPVMDPTEKKPSDRSYDTEGACRATEGRNQDPTMQQEQKDKEQQPLREGPLLAPERNQDPTQQEEQMDQEQQPSQQEQQQKQPSFPLETTTSPNQEPGMALTFSPSDNDVVVALVGTDHQYRLPGNLKCFRLIYQALPKFLAPRVSEDTKDQLVLQVYTAVVTAGGRFVKAAENLALAKHDALQAIKAMFVSMGVTKTRQSLEKKNPETNATQPTLLEVSTWEERLSQLEAYKNENGHLNVPAALGQKYYKLGNWLVQQRFLYKRGLLCKERLADLCRLGAHGFDADSTTTASNDDMNIGPADTPGSRSTSHTPTGNDDQSIQTDTVSTVTGAALSQPPIQTLLVALPSPLTEGCSAIKPATNQIRPGSKSNPKGSYPKEKFYTWEGRLAQLEEWKKEHGHLNVPVRPDCHLGQWLSAQRSLYRNGTIRKDRLEDLRQLGTFGFGDAFVEAANKERNSTDVKIPPQEQRDPTSPQLRLYTWEDRMSQLEAFKKEHGHSKVPTTPGKPNYKLGQWIAYQRQLYRNCTIRTERLAELRRLGAHGFGSDAGSPQLRHYTREERISQLEAFKKEYGHLRIPGTYGKPNYKLGQWINYQRQAYRNGTIREELLADLRRLGAYNFGDAAEVDVPTSDSTTVGTIDNPEANDPEHTPTRNVEQTMQTHTGTGTGAGTGTIAASFGPAVYPEEPLALTDTCFQRRNHTWEERLRQLEAFQKENGHLKVPVTASNPDYKLGKWIDNQRQSYRKGTIHEELLAGLRRLGAHGFGSDAGATSTNNDDYISSVDTSGARSTADTASTSDCIEVGMTDNHEANDTEDTPTSNAVQTKQTGTGTGITAASVRPPLDPQEPLALSGTCFHRRRYTWEERLDQLEAFKKENGHLKFPKTPGMPDSNLGKWIDNQRQSYRKATIRKELLAGLRRLGANGFGSNDVRTRRNFTWEERLGQLEAFKKENGHSRVSEMPGKPDYKLGKWIANQRQFYRNGTIRKELLAGLRRLGAHGFGPNDGGPATVGTPKANSTSLTPASNASQQIQTSSGIATSSQFPQFSPHAESHSMGSANNDQVSKSNPNPTPTYARPKLYSWEQRFRQLEEWKKEHGHLQVPTSHGKQDYRLGQWIAYQRRLYQNGSICEEHLDDLRRLGASGFGADSGADAASTMTRENGEDDPVTVGTKRTSLSPTNHVDQATLPCSGTATDATESQPPIQPQQLHFSSPQVEGPARGGATNHHKKKGSRSVPRATNLPHKLYTWEDRLVQLEDWKKEHGHLNIPRKQQNYDLGAWLLAQRSLYLRGIIRKERLADLHRLGVPGFGIPEVDATAKAYQPSNATESPGTSSRARTPATREDQSMTSTCRTTTAPASEHPLQPQQLFNSASSQTQGHSDTGNSSRDRTGPRTTNQWGTCYTWEERLAQLGEFLSSNGHLDVPTKQGEPDYSLGLWLARQKRLYQSGTLRKERLADLCRLGVFRDLDPSMENVAPTAPSLSPQSQQATTAPAARECTTMGFNEKKRKRQDSLEDPSNISSATRRSKRGQQPKKFYDCEDFDFGAMKQAGTGSLSQPTASVPESAQTTPDLTSRQQESSPRDTSGGEVSTASKSPTIIIDISETTEEPAAPELPAPSQAPPSPRASQPTTAETMKEQPSASHATPQGRPQSSLQMTNIPDKDLTGRDILLSESPRTNLGRGNDIYRQTIAKLQKEHQELLQDKKNVVVFAQRFVQELRQRGIRFLTQDYGAETWNDIGEERMIERVCASLSTGNELPAADSTIGVI</sequence>
<feature type="region of interest" description="Disordered" evidence="1">
    <location>
        <begin position="1788"/>
        <end position="1864"/>
    </location>
</feature>
<feature type="compositionally biased region" description="Low complexity" evidence="1">
    <location>
        <begin position="340"/>
        <end position="355"/>
    </location>
</feature>
<dbReference type="Pfam" id="PF20710">
    <property type="entry name" value="DUF6824"/>
    <property type="match status" value="1"/>
</dbReference>
<feature type="compositionally biased region" description="Polar residues" evidence="1">
    <location>
        <begin position="2422"/>
        <end position="2443"/>
    </location>
</feature>
<feature type="compositionally biased region" description="Polar residues" evidence="1">
    <location>
        <begin position="2336"/>
        <end position="2381"/>
    </location>
</feature>
<dbReference type="Gene3D" id="6.10.140.530">
    <property type="match status" value="10"/>
</dbReference>
<feature type="domain" description="Helicase-associated" evidence="2">
    <location>
        <begin position="1649"/>
        <end position="1710"/>
    </location>
</feature>
<feature type="region of interest" description="Disordered" evidence="1">
    <location>
        <begin position="549"/>
        <end position="894"/>
    </location>
</feature>
<evidence type="ECO:0000259" key="3">
    <source>
        <dbReference type="Pfam" id="PF20710"/>
    </source>
</evidence>
<feature type="domain" description="DUF6824" evidence="3">
    <location>
        <begin position="2453"/>
        <end position="2536"/>
    </location>
</feature>
<feature type="compositionally biased region" description="Low complexity" evidence="1">
    <location>
        <begin position="259"/>
        <end position="268"/>
    </location>
</feature>
<feature type="compositionally biased region" description="Polar residues" evidence="1">
    <location>
        <begin position="385"/>
        <end position="398"/>
    </location>
</feature>
<feature type="compositionally biased region" description="Low complexity" evidence="1">
    <location>
        <begin position="2268"/>
        <end position="2280"/>
    </location>
</feature>
<dbReference type="PANTHER" id="PTHR33418">
    <property type="entry name" value="HELICASE-ASSOCIATED"/>
    <property type="match status" value="1"/>
</dbReference>
<feature type="region of interest" description="Disordered" evidence="1">
    <location>
        <begin position="2260"/>
        <end position="2319"/>
    </location>
</feature>
<feature type="compositionally biased region" description="Basic and acidic residues" evidence="1">
    <location>
        <begin position="269"/>
        <end position="279"/>
    </location>
</feature>
<feature type="compositionally biased region" description="Polar residues" evidence="1">
    <location>
        <begin position="1958"/>
        <end position="2001"/>
    </location>
</feature>
<keyword evidence="4" id="KW-0378">Hydrolase</keyword>
<feature type="region of interest" description="Disordered" evidence="1">
    <location>
        <begin position="2333"/>
        <end position="2464"/>
    </location>
</feature>
<feature type="domain" description="Helicase-associated" evidence="2">
    <location>
        <begin position="1869"/>
        <end position="1928"/>
    </location>
</feature>
<feature type="compositionally biased region" description="Low complexity" evidence="1">
    <location>
        <begin position="238"/>
        <end position="247"/>
    </location>
</feature>
<feature type="compositionally biased region" description="Low complexity" evidence="1">
    <location>
        <begin position="717"/>
        <end position="730"/>
    </location>
</feature>
<feature type="compositionally biased region" description="Polar residues" evidence="1">
    <location>
        <begin position="2132"/>
        <end position="2143"/>
    </location>
</feature>
<feature type="compositionally biased region" description="Polar residues" evidence="1">
    <location>
        <begin position="2150"/>
        <end position="2171"/>
    </location>
</feature>
<feature type="compositionally biased region" description="Polar residues" evidence="1">
    <location>
        <begin position="280"/>
        <end position="293"/>
    </location>
</feature>
<feature type="domain" description="Helicase-associated" evidence="2">
    <location>
        <begin position="1726"/>
        <end position="1785"/>
    </location>
</feature>
<feature type="compositionally biased region" description="Polar residues" evidence="1">
    <location>
        <begin position="1842"/>
        <end position="1856"/>
    </location>
</feature>
<keyword evidence="4" id="KW-0547">Nucleotide-binding</keyword>
<evidence type="ECO:0000313" key="4">
    <source>
        <dbReference type="EMBL" id="CAB9499486.1"/>
    </source>
</evidence>
<feature type="compositionally biased region" description="Polar residues" evidence="1">
    <location>
        <begin position="248"/>
        <end position="258"/>
    </location>
</feature>
<feature type="region of interest" description="Disordered" evidence="1">
    <location>
        <begin position="1597"/>
        <end position="1635"/>
    </location>
</feature>
<feature type="compositionally biased region" description="Polar residues" evidence="1">
    <location>
        <begin position="356"/>
        <end position="367"/>
    </location>
</feature>
<keyword evidence="4" id="KW-0347">Helicase</keyword>
<feature type="region of interest" description="Disordered" evidence="1">
    <location>
        <begin position="1076"/>
        <end position="1114"/>
    </location>
</feature>
<feature type="compositionally biased region" description="Polar residues" evidence="1">
    <location>
        <begin position="1606"/>
        <end position="1616"/>
    </location>
</feature>
<feature type="compositionally biased region" description="Polar residues" evidence="1">
    <location>
        <begin position="90"/>
        <end position="101"/>
    </location>
</feature>
<feature type="domain" description="Helicase-associated" evidence="2">
    <location>
        <begin position="1175"/>
        <end position="1231"/>
    </location>
</feature>
<dbReference type="PANTHER" id="PTHR33418:SF1">
    <property type="entry name" value="HELICASE-ASSOCIATED DOMAIN-CONTAINING PROTEIN"/>
    <property type="match status" value="1"/>
</dbReference>
<evidence type="ECO:0000256" key="1">
    <source>
        <dbReference type="SAM" id="MobiDB-lite"/>
    </source>
</evidence>
<dbReference type="InterPro" id="IPR049227">
    <property type="entry name" value="DUF6824"/>
</dbReference>
<evidence type="ECO:0000313" key="5">
    <source>
        <dbReference type="Proteomes" id="UP001153069"/>
    </source>
</evidence>
<feature type="compositionally biased region" description="Basic and acidic residues" evidence="1">
    <location>
        <begin position="655"/>
        <end position="665"/>
    </location>
</feature>
<organism evidence="4 5">
    <name type="scientific">Seminavis robusta</name>
    <dbReference type="NCBI Taxonomy" id="568900"/>
    <lineage>
        <taxon>Eukaryota</taxon>
        <taxon>Sar</taxon>
        <taxon>Stramenopiles</taxon>
        <taxon>Ochrophyta</taxon>
        <taxon>Bacillariophyta</taxon>
        <taxon>Bacillariophyceae</taxon>
        <taxon>Bacillariophycidae</taxon>
        <taxon>Naviculales</taxon>
        <taxon>Naviculaceae</taxon>
        <taxon>Seminavis</taxon>
    </lineage>
</organism>
<feature type="region of interest" description="Disordered" evidence="1">
    <location>
        <begin position="1936"/>
        <end position="2024"/>
    </location>
</feature>
<dbReference type="Pfam" id="PF03457">
    <property type="entry name" value="HA"/>
    <property type="match status" value="10"/>
</dbReference>
<feature type="compositionally biased region" description="Low complexity" evidence="1">
    <location>
        <begin position="1077"/>
        <end position="1087"/>
    </location>
</feature>
<feature type="compositionally biased region" description="Basic and acidic residues" evidence="1">
    <location>
        <begin position="368"/>
        <end position="384"/>
    </location>
</feature>
<feature type="compositionally biased region" description="Low complexity" evidence="1">
    <location>
        <begin position="2382"/>
        <end position="2396"/>
    </location>
</feature>
<feature type="compositionally biased region" description="Pro residues" evidence="1">
    <location>
        <begin position="2397"/>
        <end position="2409"/>
    </location>
</feature>
<feature type="compositionally biased region" description="Polar residues" evidence="1">
    <location>
        <begin position="1097"/>
        <end position="1114"/>
    </location>
</feature>
<feature type="compositionally biased region" description="Low complexity" evidence="1">
    <location>
        <begin position="311"/>
        <end position="333"/>
    </location>
</feature>
<gene>
    <name evidence="4" type="ORF">SEMRO_62_G035390.1</name>
</gene>
<feature type="domain" description="Helicase-associated" evidence="2">
    <location>
        <begin position="2189"/>
        <end position="2248"/>
    </location>
</feature>
<feature type="compositionally biased region" description="Polar residues" evidence="1">
    <location>
        <begin position="1803"/>
        <end position="1833"/>
    </location>
</feature>
<comment type="caution">
    <text evidence="4">The sequence shown here is derived from an EMBL/GenBank/DDBJ whole genome shotgun (WGS) entry which is preliminary data.</text>
</comment>
<feature type="region of interest" description="Disordered" evidence="1">
    <location>
        <begin position="90"/>
        <end position="418"/>
    </location>
</feature>
<feature type="compositionally biased region" description="Polar residues" evidence="1">
    <location>
        <begin position="681"/>
        <end position="699"/>
    </location>
</feature>
<feature type="compositionally biased region" description="Polar residues" evidence="1">
    <location>
        <begin position="629"/>
        <end position="642"/>
    </location>
</feature>
<feature type="domain" description="Helicase-associated" evidence="2">
    <location>
        <begin position="1012"/>
        <end position="1071"/>
    </location>
</feature>
<feature type="region of interest" description="Disordered" evidence="1">
    <location>
        <begin position="1419"/>
        <end position="1445"/>
    </location>
</feature>
<feature type="compositionally biased region" description="Polar residues" evidence="1">
    <location>
        <begin position="2108"/>
        <end position="2122"/>
    </location>
</feature>
<protein>
    <submittedName>
        <fullName evidence="4">Helicase</fullName>
    </submittedName>
</protein>
<feature type="compositionally biased region" description="Low complexity" evidence="1">
    <location>
        <begin position="860"/>
        <end position="873"/>
    </location>
</feature>
<dbReference type="InterPro" id="IPR005114">
    <property type="entry name" value="Helicase_assoc"/>
</dbReference>
<feature type="compositionally biased region" description="Low complexity" evidence="1">
    <location>
        <begin position="551"/>
        <end position="566"/>
    </location>
</feature>
<feature type="domain" description="Helicase-associated" evidence="2">
    <location>
        <begin position="1271"/>
        <end position="1330"/>
    </location>
</feature>
<name>A0A9N8DEZ9_9STRA</name>
<keyword evidence="4" id="KW-0067">ATP-binding</keyword>
<reference evidence="4" key="1">
    <citation type="submission" date="2020-06" db="EMBL/GenBank/DDBJ databases">
        <authorList>
            <consortium name="Plant Systems Biology data submission"/>
        </authorList>
    </citation>
    <scope>NUCLEOTIDE SEQUENCE</scope>
    <source>
        <strain evidence="4">D6</strain>
    </source>
</reference>
<dbReference type="GO" id="GO:0004386">
    <property type="term" value="F:helicase activity"/>
    <property type="evidence" value="ECO:0007669"/>
    <property type="project" value="UniProtKB-KW"/>
</dbReference>
<dbReference type="EMBL" id="CAICTM010000061">
    <property type="protein sequence ID" value="CAB9499486.1"/>
    <property type="molecule type" value="Genomic_DNA"/>
</dbReference>
<feature type="domain" description="Helicase-associated" evidence="2">
    <location>
        <begin position="1490"/>
        <end position="1550"/>
    </location>
</feature>
<feature type="domain" description="Helicase-associated" evidence="2">
    <location>
        <begin position="2034"/>
        <end position="2092"/>
    </location>
</feature>
<proteinExistence type="predicted"/>
<feature type="compositionally biased region" description="Basic and acidic residues" evidence="1">
    <location>
        <begin position="731"/>
        <end position="753"/>
    </location>
</feature>
<keyword evidence="5" id="KW-1185">Reference proteome</keyword>
<dbReference type="Proteomes" id="UP001153069">
    <property type="component" value="Unassembled WGS sequence"/>
</dbReference>
<evidence type="ECO:0000259" key="2">
    <source>
        <dbReference type="Pfam" id="PF03457"/>
    </source>
</evidence>
<accession>A0A9N8DEZ9</accession>
<feature type="region of interest" description="Disordered" evidence="1">
    <location>
        <begin position="2107"/>
        <end position="2184"/>
    </location>
</feature>
<feature type="compositionally biased region" description="Acidic residues" evidence="1">
    <location>
        <begin position="200"/>
        <end position="212"/>
    </location>
</feature>
<feature type="compositionally biased region" description="Basic and acidic residues" evidence="1">
    <location>
        <begin position="797"/>
        <end position="808"/>
    </location>
</feature>